<keyword evidence="3" id="KW-1185">Reference proteome</keyword>
<accession>A0ABR1UF17</accession>
<dbReference type="Proteomes" id="UP001446871">
    <property type="component" value="Unassembled WGS sequence"/>
</dbReference>
<name>A0ABR1UF17_9PEZI</name>
<feature type="chain" id="PRO_5046616734" evidence="1">
    <location>
        <begin position="20"/>
        <end position="170"/>
    </location>
</feature>
<gene>
    <name evidence="2" type="ORF">PG996_011425</name>
</gene>
<evidence type="ECO:0000256" key="1">
    <source>
        <dbReference type="SAM" id="SignalP"/>
    </source>
</evidence>
<comment type="caution">
    <text evidence="2">The sequence shown here is derived from an EMBL/GenBank/DDBJ whole genome shotgun (WGS) entry which is preliminary data.</text>
</comment>
<protein>
    <submittedName>
        <fullName evidence="2">Uncharacterized protein</fullName>
    </submittedName>
</protein>
<reference evidence="2 3" key="1">
    <citation type="submission" date="2023-01" db="EMBL/GenBank/DDBJ databases">
        <title>Analysis of 21 Apiospora genomes using comparative genomics revels a genus with tremendous synthesis potential of carbohydrate active enzymes and secondary metabolites.</title>
        <authorList>
            <person name="Sorensen T."/>
        </authorList>
    </citation>
    <scope>NUCLEOTIDE SEQUENCE [LARGE SCALE GENOMIC DNA]</scope>
    <source>
        <strain evidence="2 3">CBS 83171</strain>
    </source>
</reference>
<sequence>MQLFVILTLGAIGLPAVFGAPIKAPVKDVDQKRGVLYNYIAVDAAELEKMGAALWSTSGAPVAAGAALEGRGYLLPFVARNGRTEVGEIVDSSVLLVGVVAVAVGVAIENVSISDLRSAAPKQILRTEVWGLRTALRVSYIDVETFPVEVGFGAVLDMRGERTAHERERG</sequence>
<evidence type="ECO:0000313" key="3">
    <source>
        <dbReference type="Proteomes" id="UP001446871"/>
    </source>
</evidence>
<proteinExistence type="predicted"/>
<feature type="signal peptide" evidence="1">
    <location>
        <begin position="1"/>
        <end position="19"/>
    </location>
</feature>
<evidence type="ECO:0000313" key="2">
    <source>
        <dbReference type="EMBL" id="KAK8057488.1"/>
    </source>
</evidence>
<keyword evidence="1" id="KW-0732">Signal</keyword>
<dbReference type="EMBL" id="JAQQWM010000007">
    <property type="protein sequence ID" value="KAK8057488.1"/>
    <property type="molecule type" value="Genomic_DNA"/>
</dbReference>
<organism evidence="2 3">
    <name type="scientific">Apiospora saccharicola</name>
    <dbReference type="NCBI Taxonomy" id="335842"/>
    <lineage>
        <taxon>Eukaryota</taxon>
        <taxon>Fungi</taxon>
        <taxon>Dikarya</taxon>
        <taxon>Ascomycota</taxon>
        <taxon>Pezizomycotina</taxon>
        <taxon>Sordariomycetes</taxon>
        <taxon>Xylariomycetidae</taxon>
        <taxon>Amphisphaeriales</taxon>
        <taxon>Apiosporaceae</taxon>
        <taxon>Apiospora</taxon>
    </lineage>
</organism>